<dbReference type="Gene3D" id="2.40.40.10">
    <property type="entry name" value="RlpA-like domain"/>
    <property type="match status" value="1"/>
</dbReference>
<name>Q84L48_MIRJA</name>
<dbReference type="InterPro" id="IPR007112">
    <property type="entry name" value="Expansin/allergen_DPBB_dom"/>
</dbReference>
<evidence type="ECO:0000313" key="5">
    <source>
        <dbReference type="EMBL" id="AAN86683.1"/>
    </source>
</evidence>
<dbReference type="InterPro" id="IPR036749">
    <property type="entry name" value="Expansin_CBD_sf"/>
</dbReference>
<dbReference type="InterPro" id="IPR009009">
    <property type="entry name" value="RlpA-like_DPBB"/>
</dbReference>
<accession>Q84L48</accession>
<dbReference type="GO" id="GO:0009653">
    <property type="term" value="P:anatomical structure morphogenesis"/>
    <property type="evidence" value="ECO:0007669"/>
    <property type="project" value="UniProtKB-ARBA"/>
</dbReference>
<evidence type="ECO:0000259" key="4">
    <source>
        <dbReference type="PROSITE" id="PS50843"/>
    </source>
</evidence>
<protein>
    <submittedName>
        <fullName evidence="5">Beta expansin EXPB2.1</fullName>
    </submittedName>
</protein>
<proteinExistence type="evidence at transcript level"/>
<dbReference type="PROSITE" id="PS50842">
    <property type="entry name" value="EXPANSIN_EG45"/>
    <property type="match status" value="1"/>
</dbReference>
<dbReference type="AlphaFoldDB" id="Q84L48"/>
<feature type="signal peptide" evidence="2">
    <location>
        <begin position="1"/>
        <end position="22"/>
    </location>
</feature>
<dbReference type="GO" id="GO:0005576">
    <property type="term" value="C:extracellular region"/>
    <property type="evidence" value="ECO:0007669"/>
    <property type="project" value="InterPro"/>
</dbReference>
<evidence type="ECO:0000259" key="3">
    <source>
        <dbReference type="PROSITE" id="PS50842"/>
    </source>
</evidence>
<dbReference type="GO" id="GO:0009505">
    <property type="term" value="C:plant-type cell wall"/>
    <property type="evidence" value="ECO:0007669"/>
    <property type="project" value="TreeGrafter"/>
</dbReference>
<dbReference type="EMBL" id="AY147412">
    <property type="protein sequence ID" value="AAN86683.1"/>
    <property type="molecule type" value="mRNA"/>
</dbReference>
<dbReference type="PRINTS" id="PR01225">
    <property type="entry name" value="EXPANSNFAMLY"/>
</dbReference>
<dbReference type="SUPFAM" id="SSF50685">
    <property type="entry name" value="Barwin-like endoglucanases"/>
    <property type="match status" value="1"/>
</dbReference>
<dbReference type="InterPro" id="IPR007118">
    <property type="entry name" value="Expan_Lol_pI"/>
</dbReference>
<gene>
    <name evidence="5" type="primary">ExpB2.1</name>
</gene>
<dbReference type="PROSITE" id="PS50843">
    <property type="entry name" value="EXPANSIN_CBD"/>
    <property type="match status" value="1"/>
</dbReference>
<evidence type="ECO:0000256" key="2">
    <source>
        <dbReference type="SAM" id="SignalP"/>
    </source>
</evidence>
<dbReference type="GO" id="GO:0009506">
    <property type="term" value="C:plasmodesma"/>
    <property type="evidence" value="ECO:0007669"/>
    <property type="project" value="TreeGrafter"/>
</dbReference>
<dbReference type="PANTHER" id="PTHR31692">
    <property type="entry name" value="EXPANSIN-B3"/>
    <property type="match status" value="1"/>
</dbReference>
<reference evidence="5" key="1">
    <citation type="journal article" date="2003" name="Plant Sci.">
        <title>Temporal analysis of alpha and beta-expansin expression during floral opening and senescence.</title>
        <authorList>
            <person name="Gookin T.E."/>
            <person name="Hunter D.A."/>
            <person name="Reid M.S."/>
        </authorList>
    </citation>
    <scope>NUCLEOTIDE SEQUENCE</scope>
    <source>
        <tissue evidence="5">Petal-like calyx</tissue>
    </source>
</reference>
<comment type="similarity">
    <text evidence="1">Belongs to the expansin family.</text>
</comment>
<dbReference type="Pfam" id="PF03330">
    <property type="entry name" value="DPBB_1"/>
    <property type="match status" value="1"/>
</dbReference>
<organism evidence="5">
    <name type="scientific">Mirabilis jalapa</name>
    <name type="common">Garden four-o'clock</name>
    <dbReference type="NCBI Taxonomy" id="3538"/>
    <lineage>
        <taxon>Eukaryota</taxon>
        <taxon>Viridiplantae</taxon>
        <taxon>Streptophyta</taxon>
        <taxon>Embryophyta</taxon>
        <taxon>Tracheophyta</taxon>
        <taxon>Spermatophyta</taxon>
        <taxon>Magnoliopsida</taxon>
        <taxon>eudicotyledons</taxon>
        <taxon>Gunneridae</taxon>
        <taxon>Pentapetalae</taxon>
        <taxon>Caryophyllales</taxon>
        <taxon>Nyctaginaceae</taxon>
        <taxon>Mirabilis</taxon>
    </lineage>
</organism>
<dbReference type="Pfam" id="PF01357">
    <property type="entry name" value="Expansin_C"/>
    <property type="match status" value="1"/>
</dbReference>
<sequence length="268" mass="29340">MDFLVHLIFFFFMLLSSPSAAAVTVTACDQCFRSKAAFFATSTSLSGGACGYGALAQTMYGGHFAAAGPSIFRSGLGCGACFQIRCKRIDLCSKAGTTIVVTDLHPDTKNASDFVLSNRAFRSMAWPGKDVQVLQLGIADVEYKRVPCIYRGQNLTFRVEEYSKFPYYLAIKILYQGGQTDILQADVGSVGQVNSWKPMKHNYGAIWDASVTPKGPLQFRFKVQSGNRVQYLYTNQVLPEYWKPGATYTSSVQISNVAAHGCSPCGSW</sequence>
<dbReference type="InterPro" id="IPR036908">
    <property type="entry name" value="RlpA-like_sf"/>
</dbReference>
<evidence type="ECO:0000256" key="1">
    <source>
        <dbReference type="RuleBase" id="RU003460"/>
    </source>
</evidence>
<dbReference type="PANTHER" id="PTHR31692:SF4">
    <property type="entry name" value="EXPANSIN-LIKE A1-RELATED"/>
    <property type="match status" value="1"/>
</dbReference>
<feature type="domain" description="Expansin-like CBD" evidence="4">
    <location>
        <begin position="167"/>
        <end position="250"/>
    </location>
</feature>
<dbReference type="InterPro" id="IPR007117">
    <property type="entry name" value="Expansin_CBD"/>
</dbReference>
<feature type="chain" id="PRO_5004301268" evidence="2">
    <location>
        <begin position="23"/>
        <end position="268"/>
    </location>
</feature>
<keyword evidence="2" id="KW-0732">Signal</keyword>
<dbReference type="Gene3D" id="2.60.40.760">
    <property type="entry name" value="Expansin, cellulose-binding-like domain"/>
    <property type="match status" value="1"/>
</dbReference>
<dbReference type="SUPFAM" id="SSF49590">
    <property type="entry name" value="PHL pollen allergen"/>
    <property type="match status" value="1"/>
</dbReference>
<feature type="domain" description="Expansin-like EG45" evidence="3">
    <location>
        <begin position="47"/>
        <end position="153"/>
    </location>
</feature>